<evidence type="ECO:0000256" key="1">
    <source>
        <dbReference type="SAM" id="Phobius"/>
    </source>
</evidence>
<feature type="transmembrane region" description="Helical" evidence="1">
    <location>
        <begin position="52"/>
        <end position="72"/>
    </location>
</feature>
<dbReference type="EMBL" id="LHZG01000169">
    <property type="protein sequence ID" value="KXV18367.1"/>
    <property type="molecule type" value="Genomic_DNA"/>
</dbReference>
<keyword evidence="1" id="KW-1133">Transmembrane helix</keyword>
<protein>
    <recommendedName>
        <fullName evidence="4">Superinfection immunity protein</fullName>
    </recommendedName>
</protein>
<dbReference type="PATRIC" id="fig|442.8.peg.575"/>
<keyword evidence="1" id="KW-0812">Transmembrane</keyword>
<dbReference type="Pfam" id="PF14373">
    <property type="entry name" value="Imm_superinfect"/>
    <property type="match status" value="1"/>
</dbReference>
<reference evidence="2 3" key="1">
    <citation type="submission" date="2015-06" db="EMBL/GenBank/DDBJ databases">
        <title>Improved classification and identification of acetic acid bacteria using matrix-assisted laser desorption/ionization time-of-flight mass spectrometry; Gluconobacter nephelii and Gluconobacter uchimurae are later heterotypic synonyms of Gluconobacter japonicus and Gluconobacter oxydans, respectively.</title>
        <authorList>
            <person name="Li L."/>
            <person name="Cleenwerck I."/>
            <person name="De Vuyst L."/>
            <person name="Vandamme P."/>
        </authorList>
    </citation>
    <scope>NUCLEOTIDE SEQUENCE [LARGE SCALE GENOMIC DNA]</scope>
    <source>
        <strain evidence="2 3">LMG 1676</strain>
    </source>
</reference>
<comment type="caution">
    <text evidence="2">The sequence shown here is derived from an EMBL/GenBank/DDBJ whole genome shotgun (WGS) entry which is preliminary data.</text>
</comment>
<evidence type="ECO:0008006" key="4">
    <source>
        <dbReference type="Google" id="ProtNLM"/>
    </source>
</evidence>
<accession>A0A149RV63</accession>
<dbReference type="AlphaFoldDB" id="A0A149RV63"/>
<name>A0A149RV63_GLUOY</name>
<feature type="transmembrane region" description="Helical" evidence="1">
    <location>
        <begin position="92"/>
        <end position="111"/>
    </location>
</feature>
<dbReference type="InterPro" id="IPR016410">
    <property type="entry name" value="Phage_imm"/>
</dbReference>
<evidence type="ECO:0000313" key="2">
    <source>
        <dbReference type="EMBL" id="KXV18367.1"/>
    </source>
</evidence>
<gene>
    <name evidence="2" type="ORF">AD934_08355</name>
</gene>
<organism evidence="2 3">
    <name type="scientific">Gluconobacter oxydans</name>
    <name type="common">Gluconobacter suboxydans</name>
    <dbReference type="NCBI Taxonomy" id="442"/>
    <lineage>
        <taxon>Bacteria</taxon>
        <taxon>Pseudomonadati</taxon>
        <taxon>Pseudomonadota</taxon>
        <taxon>Alphaproteobacteria</taxon>
        <taxon>Acetobacterales</taxon>
        <taxon>Acetobacteraceae</taxon>
        <taxon>Gluconobacter</taxon>
    </lineage>
</organism>
<feature type="transmembrane region" description="Helical" evidence="1">
    <location>
        <begin position="15"/>
        <end position="40"/>
    </location>
</feature>
<dbReference type="RefSeq" id="WP_062501601.1">
    <property type="nucleotide sequence ID" value="NZ_LHZG01000169.1"/>
</dbReference>
<evidence type="ECO:0000313" key="3">
    <source>
        <dbReference type="Proteomes" id="UP000075655"/>
    </source>
</evidence>
<sequence>MFVVPDGMGCHAMDLATVVGVVVGTTVILTLIFLPTVVALCTRKVRWREAFVINLTVGWTVAGWIGAIAWAATGDDAKIKTRFRALSTRKKVLLALELIFVEAAVTGYAVFHHASHAGHFLH</sequence>
<proteinExistence type="predicted"/>
<dbReference type="Proteomes" id="UP000075655">
    <property type="component" value="Unassembled WGS sequence"/>
</dbReference>
<keyword evidence="1" id="KW-0472">Membrane</keyword>